<feature type="transmembrane region" description="Helical" evidence="1">
    <location>
        <begin position="67"/>
        <end position="89"/>
    </location>
</feature>
<dbReference type="Proteomes" id="UP000321580">
    <property type="component" value="Unassembled WGS sequence"/>
</dbReference>
<dbReference type="AlphaFoldDB" id="A0A5C6RKR7"/>
<comment type="caution">
    <text evidence="2">The sequence shown here is derived from an EMBL/GenBank/DDBJ whole genome shotgun (WGS) entry which is preliminary data.</text>
</comment>
<protein>
    <submittedName>
        <fullName evidence="2">Uncharacterized protein</fullName>
    </submittedName>
</protein>
<keyword evidence="1" id="KW-0472">Membrane</keyword>
<dbReference type="RefSeq" id="WP_147168104.1">
    <property type="nucleotide sequence ID" value="NZ_VOOR01000028.1"/>
</dbReference>
<proteinExistence type="predicted"/>
<keyword evidence="1" id="KW-1133">Transmembrane helix</keyword>
<feature type="transmembrane region" description="Helical" evidence="1">
    <location>
        <begin position="34"/>
        <end position="55"/>
    </location>
</feature>
<reference evidence="2 3" key="1">
    <citation type="submission" date="2019-08" db="EMBL/GenBank/DDBJ databases">
        <title>Genome of Phaeodactylibacter luteus.</title>
        <authorList>
            <person name="Bowman J.P."/>
        </authorList>
    </citation>
    <scope>NUCLEOTIDE SEQUENCE [LARGE SCALE GENOMIC DNA]</scope>
    <source>
        <strain evidence="2 3">KCTC 42180</strain>
    </source>
</reference>
<evidence type="ECO:0000256" key="1">
    <source>
        <dbReference type="SAM" id="Phobius"/>
    </source>
</evidence>
<accession>A0A5C6RKR7</accession>
<sequence length="133" mass="14433">MKKHLLFLDALGQCVLTASILFSVLASILMQEAFFIYGLLTAIPLAFWQLSSALIKGVAWSSQPHLTYMAAAVGYCLLLPAAFQAFPLAGPSYETALPLLACLPPLTGACWYSYRSVQDYKERGAVHLASAFV</sequence>
<dbReference type="EMBL" id="VOOR01000028">
    <property type="protein sequence ID" value="TXB62535.1"/>
    <property type="molecule type" value="Genomic_DNA"/>
</dbReference>
<gene>
    <name evidence="2" type="ORF">FRY97_13640</name>
</gene>
<feature type="transmembrane region" description="Helical" evidence="1">
    <location>
        <begin position="7"/>
        <end position="28"/>
    </location>
</feature>
<evidence type="ECO:0000313" key="2">
    <source>
        <dbReference type="EMBL" id="TXB62535.1"/>
    </source>
</evidence>
<name>A0A5C6RKR7_9BACT</name>
<keyword evidence="1" id="KW-0812">Transmembrane</keyword>
<feature type="transmembrane region" description="Helical" evidence="1">
    <location>
        <begin position="95"/>
        <end position="114"/>
    </location>
</feature>
<organism evidence="2 3">
    <name type="scientific">Phaeodactylibacter luteus</name>
    <dbReference type="NCBI Taxonomy" id="1564516"/>
    <lineage>
        <taxon>Bacteria</taxon>
        <taxon>Pseudomonadati</taxon>
        <taxon>Bacteroidota</taxon>
        <taxon>Saprospiria</taxon>
        <taxon>Saprospirales</taxon>
        <taxon>Haliscomenobacteraceae</taxon>
        <taxon>Phaeodactylibacter</taxon>
    </lineage>
</organism>
<evidence type="ECO:0000313" key="3">
    <source>
        <dbReference type="Proteomes" id="UP000321580"/>
    </source>
</evidence>
<keyword evidence="3" id="KW-1185">Reference proteome</keyword>